<keyword evidence="19" id="KW-1185">Reference proteome</keyword>
<feature type="domain" description="Protein kinase" evidence="16">
    <location>
        <begin position="28"/>
        <end position="279"/>
    </location>
</feature>
<keyword evidence="8 14" id="KW-0547">Nucleotide-binding</keyword>
<evidence type="ECO:0000256" key="13">
    <source>
        <dbReference type="ARBA" id="ARBA00048679"/>
    </source>
</evidence>
<dbReference type="GO" id="GO:0106310">
    <property type="term" value="F:protein serine kinase activity"/>
    <property type="evidence" value="ECO:0007669"/>
    <property type="project" value="RHEA"/>
</dbReference>
<comment type="catalytic activity">
    <reaction evidence="12">
        <text>L-threonyl-[protein] + ATP = O-phospho-L-threonyl-[protein] + ADP + H(+)</text>
        <dbReference type="Rhea" id="RHEA:46608"/>
        <dbReference type="Rhea" id="RHEA-COMP:11060"/>
        <dbReference type="Rhea" id="RHEA-COMP:11605"/>
        <dbReference type="ChEBI" id="CHEBI:15378"/>
        <dbReference type="ChEBI" id="CHEBI:30013"/>
        <dbReference type="ChEBI" id="CHEBI:30616"/>
        <dbReference type="ChEBI" id="CHEBI:61977"/>
        <dbReference type="ChEBI" id="CHEBI:456216"/>
        <dbReference type="EC" id="2.7.11.1"/>
    </reaction>
</comment>
<feature type="region of interest" description="Disordered" evidence="15">
    <location>
        <begin position="578"/>
        <end position="615"/>
    </location>
</feature>
<gene>
    <name evidence="18" type="ORF">SARC_04608</name>
</gene>
<reference evidence="18 19" key="1">
    <citation type="submission" date="2011-02" db="EMBL/GenBank/DDBJ databases">
        <title>The Genome Sequence of Sphaeroforma arctica JP610.</title>
        <authorList>
            <consortium name="The Broad Institute Genome Sequencing Platform"/>
            <person name="Russ C."/>
            <person name="Cuomo C."/>
            <person name="Young S.K."/>
            <person name="Zeng Q."/>
            <person name="Gargeya S."/>
            <person name="Alvarado L."/>
            <person name="Berlin A."/>
            <person name="Chapman S.B."/>
            <person name="Chen Z."/>
            <person name="Freedman E."/>
            <person name="Gellesch M."/>
            <person name="Goldberg J."/>
            <person name="Griggs A."/>
            <person name="Gujja S."/>
            <person name="Heilman E."/>
            <person name="Heiman D."/>
            <person name="Howarth C."/>
            <person name="Mehta T."/>
            <person name="Neiman D."/>
            <person name="Pearson M."/>
            <person name="Roberts A."/>
            <person name="Saif S."/>
            <person name="Shea T."/>
            <person name="Shenoy N."/>
            <person name="Sisk P."/>
            <person name="Stolte C."/>
            <person name="Sykes S."/>
            <person name="White J."/>
            <person name="Yandava C."/>
            <person name="Burger G."/>
            <person name="Gray M.W."/>
            <person name="Holland P.W.H."/>
            <person name="King N."/>
            <person name="Lang F.B.F."/>
            <person name="Roger A.J."/>
            <person name="Ruiz-Trillo I."/>
            <person name="Haas B."/>
            <person name="Nusbaum C."/>
            <person name="Birren B."/>
        </authorList>
    </citation>
    <scope>NUCLEOTIDE SEQUENCE [LARGE SCALE GENOMIC DNA]</scope>
    <source>
        <strain evidence="18 19">JP610</strain>
    </source>
</reference>
<dbReference type="PROSITE" id="PS50011">
    <property type="entry name" value="PROTEIN_KINASE_DOM"/>
    <property type="match status" value="1"/>
</dbReference>
<evidence type="ECO:0000259" key="16">
    <source>
        <dbReference type="PROSITE" id="PS50011"/>
    </source>
</evidence>
<dbReference type="SMART" id="SM00220">
    <property type="entry name" value="S_TKc"/>
    <property type="match status" value="1"/>
</dbReference>
<dbReference type="GO" id="GO:0005524">
    <property type="term" value="F:ATP binding"/>
    <property type="evidence" value="ECO:0007669"/>
    <property type="project" value="UniProtKB-UniRule"/>
</dbReference>
<dbReference type="RefSeq" id="XP_014157038.1">
    <property type="nucleotide sequence ID" value="XM_014301563.1"/>
</dbReference>
<dbReference type="GeneID" id="25905112"/>
<evidence type="ECO:0000256" key="10">
    <source>
        <dbReference type="ARBA" id="ARBA00022840"/>
    </source>
</evidence>
<evidence type="ECO:0000256" key="7">
    <source>
        <dbReference type="ARBA" id="ARBA00022723"/>
    </source>
</evidence>
<dbReference type="Gene3D" id="3.30.310.80">
    <property type="entry name" value="Kinase associated domain 1, KA1"/>
    <property type="match status" value="1"/>
</dbReference>
<organism evidence="18 19">
    <name type="scientific">Sphaeroforma arctica JP610</name>
    <dbReference type="NCBI Taxonomy" id="667725"/>
    <lineage>
        <taxon>Eukaryota</taxon>
        <taxon>Ichthyosporea</taxon>
        <taxon>Ichthyophonida</taxon>
        <taxon>Sphaeroforma</taxon>
    </lineage>
</organism>
<dbReference type="InterPro" id="IPR000719">
    <property type="entry name" value="Prot_kinase_dom"/>
</dbReference>
<evidence type="ECO:0000256" key="5">
    <source>
        <dbReference type="ARBA" id="ARBA00022553"/>
    </source>
</evidence>
<dbReference type="FunFam" id="3.30.200.20:FF:000003">
    <property type="entry name" value="Non-specific serine/threonine protein kinase"/>
    <property type="match status" value="1"/>
</dbReference>
<evidence type="ECO:0000256" key="4">
    <source>
        <dbReference type="ARBA" id="ARBA00022527"/>
    </source>
</evidence>
<dbReference type="InterPro" id="IPR028375">
    <property type="entry name" value="KA1/Ssp2_C"/>
</dbReference>
<sequence>MANVHGSVKLKNRPVVRSMENIFQVGCYDLYKTVGKGNFAIVKVGRHRLTKEQVAIKLIDKTKMDAVSLRKIHREVKILKLLNHAHVIRLYQVMDSPDILYLVMEYASGGEVFDHLVAHGRMKEPEARRKFHQIVSAVQYCHDRRVVHRDLKAENLLLDANFNIKIADFGFSNCFRPETHLSTWCGSPPYAAPELFEGREYSGPGVDIWSLGVVLYVLVCGALPFDGASLQELRMRILDGVFKIPFYLSSECELLIKKMLVRDPKKRISLKGILAHDWMNSGNAIESVMQKEVSYTPSANGVPGQYVEAVLSQMEELGMSRQDTIHSLEVDAYDNYSATYFLMVERHRRKLAQLKVERERLAKQKEESQTNTSQKWATHYTSSTHKPFQSASEAILETNSLSSVSQKPPSPSDMDTLPQRQPSDVKNEFNHIQPPQYQMQTDTETQHEIKPTLPTNRILKHRHSVSAVRTSPPELDELEMHSATEEMSATESDIEEETGRFDGISDISGSSDESVADTAMCTDQTVKRMYSLPVAFTSQGGSHSGQTNTNASPYQPLGFLSTGNQGQILGKVNPMIPTPNSPNSTRPWGPEAPRSDSTEGLPFYRKKSTPVSSSTGLDHIQEHYQETSENNCFTVPVRNRCSSAEPVLPYDHTGVHPNPKLQHNNNHPRMQPRGEQKYVHKNSSPMGQHRMPKLTVMQTRPRTPSKLALTSPTTTYGYKTQQSRQFQQYTQQQGYGAVSESGVDQPAELMLPSSTDSLNTQVEACTVSQERSNQIPINSRTDSTQQHVSQVSYTTAPNSLPSNTMSASSFGASVAYPRAQVQSVLRQQNRQPQQHGPYAQHPSHPPRPHSVNSETRPGSANNWVSNPVGRQESWLNGSGPAYYGGHDNGEIFEGQHSPPEQKTSFGRRHTVQNESDAKGEKLMLLKSHGAQEDGADKYMTEPRIMRLAVSCDMTSCKPVKMIAREIRRVLTEKRCTFDQNNYMFEVTYQTVQFEAEVCQLAGLSVNGVRLKRISGSTWDYKEVCEELVACLRI</sequence>
<feature type="compositionally biased region" description="Polar residues" evidence="15">
    <location>
        <begin position="369"/>
        <end position="407"/>
    </location>
</feature>
<evidence type="ECO:0000256" key="11">
    <source>
        <dbReference type="ARBA" id="ARBA00022842"/>
    </source>
</evidence>
<accession>A0A0L0G2U9</accession>
<keyword evidence="10 14" id="KW-0067">ATP-binding</keyword>
<keyword evidence="9 18" id="KW-0418">Kinase</keyword>
<name>A0A0L0G2U9_9EUKA</name>
<dbReference type="AlphaFoldDB" id="A0A0L0G2U9"/>
<dbReference type="Pfam" id="PF23312">
    <property type="entry name" value="UBA_SIK3"/>
    <property type="match status" value="1"/>
</dbReference>
<dbReference type="SUPFAM" id="SSF56112">
    <property type="entry name" value="Protein kinase-like (PK-like)"/>
    <property type="match status" value="1"/>
</dbReference>
<dbReference type="InterPro" id="IPR008271">
    <property type="entry name" value="Ser/Thr_kinase_AS"/>
</dbReference>
<dbReference type="PANTHER" id="PTHR24346:SF82">
    <property type="entry name" value="KP78A-RELATED"/>
    <property type="match status" value="1"/>
</dbReference>
<dbReference type="PROSITE" id="PS50032">
    <property type="entry name" value="KA1"/>
    <property type="match status" value="1"/>
</dbReference>
<dbReference type="Pfam" id="PF00069">
    <property type="entry name" value="Pkinase"/>
    <property type="match status" value="1"/>
</dbReference>
<evidence type="ECO:0000256" key="12">
    <source>
        <dbReference type="ARBA" id="ARBA00047899"/>
    </source>
</evidence>
<dbReference type="FunFam" id="1.10.510.10:FF:000156">
    <property type="entry name" value="Serine/threonine-protein kinase SIK3 homolog"/>
    <property type="match status" value="1"/>
</dbReference>
<keyword evidence="11" id="KW-0460">Magnesium</keyword>
<dbReference type="GO" id="GO:0005737">
    <property type="term" value="C:cytoplasm"/>
    <property type="evidence" value="ECO:0007669"/>
    <property type="project" value="TreeGrafter"/>
</dbReference>
<evidence type="ECO:0000256" key="1">
    <source>
        <dbReference type="ARBA" id="ARBA00001946"/>
    </source>
</evidence>
<keyword evidence="6" id="KW-0808">Transferase</keyword>
<evidence type="ECO:0000313" key="18">
    <source>
        <dbReference type="EMBL" id="KNC83136.1"/>
    </source>
</evidence>
<dbReference type="GO" id="GO:0050321">
    <property type="term" value="F:tau-protein kinase activity"/>
    <property type="evidence" value="ECO:0007669"/>
    <property type="project" value="TreeGrafter"/>
</dbReference>
<dbReference type="InterPro" id="IPR011009">
    <property type="entry name" value="Kinase-like_dom_sf"/>
</dbReference>
<evidence type="ECO:0000256" key="15">
    <source>
        <dbReference type="SAM" id="MobiDB-lite"/>
    </source>
</evidence>
<dbReference type="PANTHER" id="PTHR24346">
    <property type="entry name" value="MAP/MICROTUBULE AFFINITY-REGULATING KINASE"/>
    <property type="match status" value="1"/>
</dbReference>
<dbReference type="OrthoDB" id="193931at2759"/>
<dbReference type="GO" id="GO:0000226">
    <property type="term" value="P:microtubule cytoskeleton organization"/>
    <property type="evidence" value="ECO:0007669"/>
    <property type="project" value="TreeGrafter"/>
</dbReference>
<dbReference type="eggNOG" id="KOG0586">
    <property type="taxonomic scope" value="Eukaryota"/>
</dbReference>
<dbReference type="CDD" id="cd12121">
    <property type="entry name" value="MARK_C_like"/>
    <property type="match status" value="1"/>
</dbReference>
<dbReference type="SUPFAM" id="SSF103243">
    <property type="entry name" value="KA1-like"/>
    <property type="match status" value="1"/>
</dbReference>
<feature type="region of interest" description="Disordered" evidence="15">
    <location>
        <begin position="361"/>
        <end position="429"/>
    </location>
</feature>
<dbReference type="InterPro" id="IPR057380">
    <property type="entry name" value="UBA_SIK1/2/3"/>
</dbReference>
<keyword evidence="4" id="KW-0723">Serine/threonine-protein kinase</keyword>
<feature type="compositionally biased region" description="Polar residues" evidence="15">
    <location>
        <begin position="850"/>
        <end position="865"/>
    </location>
</feature>
<evidence type="ECO:0000256" key="8">
    <source>
        <dbReference type="ARBA" id="ARBA00022741"/>
    </source>
</evidence>
<proteinExistence type="inferred from homology"/>
<dbReference type="PROSITE" id="PS00107">
    <property type="entry name" value="PROTEIN_KINASE_ATP"/>
    <property type="match status" value="1"/>
</dbReference>
<dbReference type="EC" id="2.7.11.1" evidence="3"/>
<dbReference type="InterPro" id="IPR017441">
    <property type="entry name" value="Protein_kinase_ATP_BS"/>
</dbReference>
<dbReference type="STRING" id="667725.A0A0L0G2U9"/>
<feature type="domain" description="KA1" evidence="17">
    <location>
        <begin position="984"/>
        <end position="1033"/>
    </location>
</feature>
<dbReference type="Gene3D" id="1.10.510.10">
    <property type="entry name" value="Transferase(Phosphotransferase) domain 1"/>
    <property type="match status" value="1"/>
</dbReference>
<feature type="region of interest" description="Disordered" evidence="15">
    <location>
        <begin position="823"/>
        <end position="918"/>
    </location>
</feature>
<evidence type="ECO:0000256" key="3">
    <source>
        <dbReference type="ARBA" id="ARBA00012513"/>
    </source>
</evidence>
<dbReference type="GO" id="GO:0035556">
    <property type="term" value="P:intracellular signal transduction"/>
    <property type="evidence" value="ECO:0007669"/>
    <property type="project" value="TreeGrafter"/>
</dbReference>
<feature type="binding site" evidence="14">
    <location>
        <position position="57"/>
    </location>
    <ligand>
        <name>ATP</name>
        <dbReference type="ChEBI" id="CHEBI:30616"/>
    </ligand>
</feature>
<dbReference type="Pfam" id="PF02149">
    <property type="entry name" value="KA1"/>
    <property type="match status" value="1"/>
</dbReference>
<feature type="compositionally biased region" description="Polar residues" evidence="15">
    <location>
        <begin position="823"/>
        <end position="834"/>
    </location>
</feature>
<protein>
    <recommendedName>
        <fullName evidence="3">non-specific serine/threonine protein kinase</fullName>
        <ecNumber evidence="3">2.7.11.1</ecNumber>
    </recommendedName>
</protein>
<comment type="catalytic activity">
    <reaction evidence="13">
        <text>L-seryl-[protein] + ATP = O-phospho-L-seryl-[protein] + ADP + H(+)</text>
        <dbReference type="Rhea" id="RHEA:17989"/>
        <dbReference type="Rhea" id="RHEA-COMP:9863"/>
        <dbReference type="Rhea" id="RHEA-COMP:11604"/>
        <dbReference type="ChEBI" id="CHEBI:15378"/>
        <dbReference type="ChEBI" id="CHEBI:29999"/>
        <dbReference type="ChEBI" id="CHEBI:30616"/>
        <dbReference type="ChEBI" id="CHEBI:83421"/>
        <dbReference type="ChEBI" id="CHEBI:456216"/>
        <dbReference type="EC" id="2.7.11.1"/>
    </reaction>
</comment>
<dbReference type="Proteomes" id="UP000054560">
    <property type="component" value="Unassembled WGS sequence"/>
</dbReference>
<evidence type="ECO:0000256" key="2">
    <source>
        <dbReference type="ARBA" id="ARBA00006234"/>
    </source>
</evidence>
<evidence type="ECO:0000259" key="17">
    <source>
        <dbReference type="PROSITE" id="PS50032"/>
    </source>
</evidence>
<comment type="similarity">
    <text evidence="2">Belongs to the protein kinase superfamily. CAMK Ser/Thr protein kinase family. SNF1 subfamily.</text>
</comment>
<evidence type="ECO:0000256" key="9">
    <source>
        <dbReference type="ARBA" id="ARBA00022777"/>
    </source>
</evidence>
<evidence type="ECO:0000256" key="14">
    <source>
        <dbReference type="PROSITE-ProRule" id="PRU10141"/>
    </source>
</evidence>
<dbReference type="InterPro" id="IPR001772">
    <property type="entry name" value="KA1_dom"/>
</dbReference>
<keyword evidence="7" id="KW-0479">Metal-binding</keyword>
<dbReference type="FunFam" id="3.30.310.80:FF:000011">
    <property type="entry name" value="Non-specific serine/threonine protein kinase"/>
    <property type="match status" value="1"/>
</dbReference>
<evidence type="ECO:0000256" key="6">
    <source>
        <dbReference type="ARBA" id="ARBA00022679"/>
    </source>
</evidence>
<dbReference type="GO" id="GO:0046872">
    <property type="term" value="F:metal ion binding"/>
    <property type="evidence" value="ECO:0007669"/>
    <property type="project" value="UniProtKB-KW"/>
</dbReference>
<dbReference type="PROSITE" id="PS00108">
    <property type="entry name" value="PROTEIN_KINASE_ST"/>
    <property type="match status" value="1"/>
</dbReference>
<feature type="region of interest" description="Disordered" evidence="15">
    <location>
        <begin position="765"/>
        <end position="804"/>
    </location>
</feature>
<comment type="cofactor">
    <cofactor evidence="1">
        <name>Mg(2+)</name>
        <dbReference type="ChEBI" id="CHEBI:18420"/>
    </cofactor>
</comment>
<evidence type="ECO:0000313" key="19">
    <source>
        <dbReference type="Proteomes" id="UP000054560"/>
    </source>
</evidence>
<keyword evidence="5" id="KW-0597">Phosphoprotein</keyword>
<dbReference type="EMBL" id="KQ241861">
    <property type="protein sequence ID" value="KNC83136.1"/>
    <property type="molecule type" value="Genomic_DNA"/>
</dbReference>